<dbReference type="AlphaFoldDB" id="A0A9P4H154"/>
<keyword evidence="2" id="KW-1185">Reference proteome</keyword>
<organism evidence="1 2">
    <name type="scientific">Setomelanomma holmii</name>
    <dbReference type="NCBI Taxonomy" id="210430"/>
    <lineage>
        <taxon>Eukaryota</taxon>
        <taxon>Fungi</taxon>
        <taxon>Dikarya</taxon>
        <taxon>Ascomycota</taxon>
        <taxon>Pezizomycotina</taxon>
        <taxon>Dothideomycetes</taxon>
        <taxon>Pleosporomycetidae</taxon>
        <taxon>Pleosporales</taxon>
        <taxon>Pleosporineae</taxon>
        <taxon>Phaeosphaeriaceae</taxon>
        <taxon>Setomelanomma</taxon>
    </lineage>
</organism>
<comment type="caution">
    <text evidence="1">The sequence shown here is derived from an EMBL/GenBank/DDBJ whole genome shotgun (WGS) entry which is preliminary data.</text>
</comment>
<dbReference type="InterPro" id="IPR013744">
    <property type="entry name" value="SidJ"/>
</dbReference>
<dbReference type="Gene3D" id="3.40.50.1820">
    <property type="entry name" value="alpha/beta hydrolase"/>
    <property type="match status" value="1"/>
</dbReference>
<dbReference type="InterPro" id="IPR029058">
    <property type="entry name" value="AB_hydrolase_fold"/>
</dbReference>
<dbReference type="PANTHER" id="PTHR31591">
    <property type="entry name" value="UPF0613 PROTEIN PB24D3.06C"/>
    <property type="match status" value="1"/>
</dbReference>
<accession>A0A9P4H154</accession>
<protein>
    <submittedName>
        <fullName evidence="1">DUF1749-domain-containing protein</fullName>
    </submittedName>
</protein>
<evidence type="ECO:0000313" key="2">
    <source>
        <dbReference type="Proteomes" id="UP000799777"/>
    </source>
</evidence>
<name>A0A9P4H154_9PLEO</name>
<reference evidence="1" key="1">
    <citation type="journal article" date="2020" name="Stud. Mycol.">
        <title>101 Dothideomycetes genomes: a test case for predicting lifestyles and emergence of pathogens.</title>
        <authorList>
            <person name="Haridas S."/>
            <person name="Albert R."/>
            <person name="Binder M."/>
            <person name="Bloem J."/>
            <person name="Labutti K."/>
            <person name="Salamov A."/>
            <person name="Andreopoulos B."/>
            <person name="Baker S."/>
            <person name="Barry K."/>
            <person name="Bills G."/>
            <person name="Bluhm B."/>
            <person name="Cannon C."/>
            <person name="Castanera R."/>
            <person name="Culley D."/>
            <person name="Daum C."/>
            <person name="Ezra D."/>
            <person name="Gonzalez J."/>
            <person name="Henrissat B."/>
            <person name="Kuo A."/>
            <person name="Liang C."/>
            <person name="Lipzen A."/>
            <person name="Lutzoni F."/>
            <person name="Magnuson J."/>
            <person name="Mondo S."/>
            <person name="Nolan M."/>
            <person name="Ohm R."/>
            <person name="Pangilinan J."/>
            <person name="Park H.-J."/>
            <person name="Ramirez L."/>
            <person name="Alfaro M."/>
            <person name="Sun H."/>
            <person name="Tritt A."/>
            <person name="Yoshinaga Y."/>
            <person name="Zwiers L.-H."/>
            <person name="Turgeon B."/>
            <person name="Goodwin S."/>
            <person name="Spatafora J."/>
            <person name="Crous P."/>
            <person name="Grigoriev I."/>
        </authorList>
    </citation>
    <scope>NUCLEOTIDE SEQUENCE</scope>
    <source>
        <strain evidence="1">CBS 110217</strain>
    </source>
</reference>
<gene>
    <name evidence="1" type="ORF">EK21DRAFT_104165</name>
</gene>
<dbReference type="EMBL" id="ML978273">
    <property type="protein sequence ID" value="KAF2025147.1"/>
    <property type="molecule type" value="Genomic_DNA"/>
</dbReference>
<dbReference type="Pfam" id="PF08538">
    <property type="entry name" value="DUF1749"/>
    <property type="match status" value="1"/>
</dbReference>
<proteinExistence type="predicted"/>
<dbReference type="Proteomes" id="UP000799777">
    <property type="component" value="Unassembled WGS sequence"/>
</dbReference>
<evidence type="ECO:0000313" key="1">
    <source>
        <dbReference type="EMBL" id="KAF2025147.1"/>
    </source>
</evidence>
<dbReference type="PANTHER" id="PTHR31591:SF7">
    <property type="entry name" value="DUF1749-DOMAIN-CONTAINING PROTEIN"/>
    <property type="match status" value="1"/>
</dbReference>
<sequence>MSAKPFPKIVCLFNSPTPNFCAYERGDPSSTLEPLFAALQSSCERSYSFWEFRIRSSYTGFGYSSIANDAEDISAMVGYLRGLGKEKIVLLGSSTYCQDILAYASSTTALPEVDAYIHQAPTSDRETASLLMPPTFLAQTLGHAEDMIARGNKDEIMPKSLIPPIFTLPITAYRGHSLIAKGGDDDYFSENDEMVPASIDKERLLRRWKSAAPKGVVSDFSGLIPGADHALREDAAQEWFAARVVEFLRTLGV</sequence>
<dbReference type="SUPFAM" id="SSF53474">
    <property type="entry name" value="alpha/beta-Hydrolases"/>
    <property type="match status" value="1"/>
</dbReference>
<dbReference type="OrthoDB" id="10034502at2759"/>